<dbReference type="PROSITE" id="PS00449">
    <property type="entry name" value="ATPASE_A"/>
    <property type="match status" value="1"/>
</dbReference>
<dbReference type="GO" id="GO:0046933">
    <property type="term" value="F:proton-transporting ATP synthase activity, rotational mechanism"/>
    <property type="evidence" value="ECO:0007669"/>
    <property type="project" value="TreeGrafter"/>
</dbReference>
<keyword evidence="5 12" id="KW-0812">Transmembrane</keyword>
<feature type="transmembrane region" description="Helical" evidence="12">
    <location>
        <begin position="111"/>
        <end position="129"/>
    </location>
</feature>
<keyword evidence="8" id="KW-0406">Ion transport</keyword>
<accession>A0A1W1B7J7</accession>
<evidence type="ECO:0000256" key="8">
    <source>
        <dbReference type="ARBA" id="ARBA00023065"/>
    </source>
</evidence>
<dbReference type="AlphaFoldDB" id="A0A1W1B7J7"/>
<dbReference type="GO" id="GO:0005743">
    <property type="term" value="C:mitochondrial inner membrane"/>
    <property type="evidence" value="ECO:0007669"/>
    <property type="project" value="UniProtKB-SubCell"/>
</dbReference>
<dbReference type="InterPro" id="IPR000568">
    <property type="entry name" value="ATP_synth_F0_asu"/>
</dbReference>
<feature type="transmembrane region" description="Helical" evidence="12">
    <location>
        <begin position="171"/>
        <end position="194"/>
    </location>
</feature>
<dbReference type="PRINTS" id="PR00123">
    <property type="entry name" value="ATPASEA"/>
</dbReference>
<gene>
    <name evidence="13" type="primary">ATPase 6</name>
</gene>
<evidence type="ECO:0000256" key="2">
    <source>
        <dbReference type="ARBA" id="ARBA00006810"/>
    </source>
</evidence>
<keyword evidence="6" id="KW-0375">Hydrogen ion transport</keyword>
<feature type="transmembrane region" description="Helical" evidence="12">
    <location>
        <begin position="12"/>
        <end position="29"/>
    </location>
</feature>
<evidence type="ECO:0000256" key="7">
    <source>
        <dbReference type="ARBA" id="ARBA00022989"/>
    </source>
</evidence>
<evidence type="ECO:0000313" key="13">
    <source>
        <dbReference type="EMBL" id="SBU37550.1"/>
    </source>
</evidence>
<evidence type="ECO:0000256" key="10">
    <source>
        <dbReference type="ARBA" id="ARBA00023310"/>
    </source>
</evidence>
<evidence type="ECO:0000256" key="9">
    <source>
        <dbReference type="ARBA" id="ARBA00023136"/>
    </source>
</evidence>
<organism evidence="13">
    <name type="scientific">Ciona robusta</name>
    <dbReference type="NCBI Taxonomy" id="1774208"/>
    <lineage>
        <taxon>Eukaryota</taxon>
        <taxon>Metazoa</taxon>
        <taxon>Chordata</taxon>
        <taxon>Tunicata</taxon>
        <taxon>Ascidiacea</taxon>
        <taxon>Phlebobranchia</taxon>
        <taxon>Cionidae</taxon>
        <taxon>Ciona</taxon>
    </lineage>
</organism>
<evidence type="ECO:0000256" key="1">
    <source>
        <dbReference type="ARBA" id="ARBA00004141"/>
    </source>
</evidence>
<dbReference type="Gene3D" id="1.20.120.220">
    <property type="entry name" value="ATP synthase, F0 complex, subunit A"/>
    <property type="match status" value="1"/>
</dbReference>
<feature type="transmembrane region" description="Helical" evidence="12">
    <location>
        <begin position="141"/>
        <end position="159"/>
    </location>
</feature>
<dbReference type="Pfam" id="PF00119">
    <property type="entry name" value="ATP-synt_A"/>
    <property type="match status" value="1"/>
</dbReference>
<dbReference type="GO" id="GO:0045259">
    <property type="term" value="C:proton-transporting ATP synthase complex"/>
    <property type="evidence" value="ECO:0007669"/>
    <property type="project" value="UniProtKB-KW"/>
</dbReference>
<evidence type="ECO:0000256" key="6">
    <source>
        <dbReference type="ARBA" id="ARBA00022781"/>
    </source>
</evidence>
<geneLocation type="mitochondrion" evidence="13"/>
<evidence type="ECO:0000256" key="3">
    <source>
        <dbReference type="ARBA" id="ARBA00022448"/>
    </source>
</evidence>
<dbReference type="SUPFAM" id="SSF81336">
    <property type="entry name" value="F1F0 ATP synthase subunit A"/>
    <property type="match status" value="1"/>
</dbReference>
<keyword evidence="9 12" id="KW-0472">Membrane</keyword>
<dbReference type="CDD" id="cd00310">
    <property type="entry name" value="ATP-synt_Fo_a_6"/>
    <property type="match status" value="1"/>
</dbReference>
<reference evidence="13" key="1">
    <citation type="submission" date="2016-05" db="EMBL/GenBank/DDBJ databases">
        <title>The invasive ascidian Ciona intestinalis type-A recorded in a Red Sea marina.</title>
        <authorList>
            <person name="Shmuel Y."/>
            <person name="Huchon D."/>
            <person name="Shenkar N."/>
        </authorList>
    </citation>
    <scope>NUCLEOTIDE SEQUENCE</scope>
</reference>
<feature type="transmembrane region" description="Helical" evidence="12">
    <location>
        <begin position="50"/>
        <end position="71"/>
    </location>
</feature>
<evidence type="ECO:0000256" key="11">
    <source>
        <dbReference type="RuleBase" id="RU004450"/>
    </source>
</evidence>
<dbReference type="InterPro" id="IPR023011">
    <property type="entry name" value="ATP_synth_F0_asu_AS"/>
</dbReference>
<comment type="subcellular location">
    <subcellularLocation>
        <location evidence="1">Membrane</location>
        <topology evidence="1">Multi-pass membrane protein</topology>
    </subcellularLocation>
    <subcellularLocation>
        <location evidence="11">Mitochondrion inner membrane</location>
        <topology evidence="11">Multi-pass membrane protein</topology>
    </subcellularLocation>
</comment>
<keyword evidence="10" id="KW-0066">ATP synthesis</keyword>
<evidence type="ECO:0000256" key="5">
    <source>
        <dbReference type="ARBA" id="ARBA00022692"/>
    </source>
</evidence>
<evidence type="ECO:0000256" key="12">
    <source>
        <dbReference type="SAM" id="Phobius"/>
    </source>
</evidence>
<keyword evidence="7 12" id="KW-1133">Transmembrane helix</keyword>
<dbReference type="EMBL" id="LT594988">
    <property type="protein sequence ID" value="SBU37550.1"/>
    <property type="molecule type" value="Genomic_DNA"/>
</dbReference>
<feature type="transmembrane region" description="Helical" evidence="12">
    <location>
        <begin position="77"/>
        <end position="99"/>
    </location>
</feature>
<dbReference type="PANTHER" id="PTHR11410">
    <property type="entry name" value="ATP SYNTHASE SUBUNIT A"/>
    <property type="match status" value="1"/>
</dbReference>
<evidence type="ECO:0000256" key="4">
    <source>
        <dbReference type="ARBA" id="ARBA00022547"/>
    </source>
</evidence>
<dbReference type="PANTHER" id="PTHR11410:SF0">
    <property type="entry name" value="ATP SYNTHASE SUBUNIT A"/>
    <property type="match status" value="1"/>
</dbReference>
<dbReference type="InterPro" id="IPR045083">
    <property type="entry name" value="ATP_synth_F0_asu_bact/mt"/>
</dbReference>
<keyword evidence="13" id="KW-0496">Mitochondrion</keyword>
<dbReference type="NCBIfam" id="TIGR01131">
    <property type="entry name" value="ATP_synt_6_or_A"/>
    <property type="match status" value="1"/>
</dbReference>
<dbReference type="InterPro" id="IPR035908">
    <property type="entry name" value="F0_ATP_A_sf"/>
</dbReference>
<protein>
    <recommendedName>
        <fullName evidence="11">ATP synthase subunit a</fullName>
    </recommendedName>
</protein>
<name>A0A1W1B7J7_9ASCI</name>
<sequence>MMNLFFPFESTLMIFPIGLVMLLFGFYFFGNKILNKGMFLLIMGQFTNKFSGMFFFYFSVFFVILAMNLLGMLPFGFSMSSLLVVTFSFSVMLWISTVLRGYMINLKYNIAHLLPMGTPYFLVFMLVWIEIMSQLARPLALGIRLMANITAGHLLLHLISQGFFFMGPMGIFVLFLFSILVILEIAVSFIQPYVFGLLLSLYMNEGLGSE</sequence>
<keyword evidence="4" id="KW-0138">CF(0)</keyword>
<comment type="similarity">
    <text evidence="2">Belongs to the ATPase A chain family.</text>
</comment>
<keyword evidence="3" id="KW-0813">Transport</keyword>
<proteinExistence type="inferred from homology"/>